<keyword evidence="1 3" id="KW-0863">Zinc-finger</keyword>
<accession>A0A7T8GJY1</accession>
<name>A0A7T8GJY1_CALRO</name>
<evidence type="ECO:0000313" key="5">
    <source>
        <dbReference type="EMBL" id="QQP31456.1"/>
    </source>
</evidence>
<evidence type="ECO:0000256" key="3">
    <source>
        <dbReference type="PROSITE-ProRule" id="PRU00175"/>
    </source>
</evidence>
<dbReference type="PROSITE" id="PS50089">
    <property type="entry name" value="ZF_RING_2"/>
    <property type="match status" value="1"/>
</dbReference>
<organism evidence="5 6">
    <name type="scientific">Caligus rogercresseyi</name>
    <name type="common">Sea louse</name>
    <dbReference type="NCBI Taxonomy" id="217165"/>
    <lineage>
        <taxon>Eukaryota</taxon>
        <taxon>Metazoa</taxon>
        <taxon>Ecdysozoa</taxon>
        <taxon>Arthropoda</taxon>
        <taxon>Crustacea</taxon>
        <taxon>Multicrustacea</taxon>
        <taxon>Hexanauplia</taxon>
        <taxon>Copepoda</taxon>
        <taxon>Siphonostomatoida</taxon>
        <taxon>Caligidae</taxon>
        <taxon>Caligus</taxon>
    </lineage>
</organism>
<protein>
    <submittedName>
        <fullName evidence="5">LOC100877443</fullName>
    </submittedName>
</protein>
<sequence>MKRMRLDASEKNKKAPQLSCGLNNASELKEALEADTVWEKYLSENESIIAKSFHGQFKKQSRLLRAINKEITLTFIRNGSLPLRLRLTLTQVDKVGDLKTKLREVLSLGQERKIQVVEVFDHHISRFLEDWTSLKFLKEDREIYALEVVEKVFEEEEEVEDEDPMGSSEECILASQDYQTCIICMEDLPPSDLRQHNACDCVLCLSCMDRTIEHHQKEEDSSLSGQIKCPGCRLDADPVSEFLPLDKTDIKHPLVYRLDHSEEEDNNKKNVETLGHPFLLSLSNIVSGKKLYELLDPLVRVLTPEDYSLVLVNAQ</sequence>
<feature type="domain" description="RING-type" evidence="4">
    <location>
        <begin position="181"/>
        <end position="233"/>
    </location>
</feature>
<dbReference type="InterPro" id="IPR013083">
    <property type="entry name" value="Znf_RING/FYVE/PHD"/>
</dbReference>
<dbReference type="GO" id="GO:0008270">
    <property type="term" value="F:zinc ion binding"/>
    <property type="evidence" value="ECO:0007669"/>
    <property type="project" value="UniProtKB-KW"/>
</dbReference>
<keyword evidence="6" id="KW-1185">Reference proteome</keyword>
<dbReference type="Gene3D" id="3.30.40.10">
    <property type="entry name" value="Zinc/RING finger domain, C3HC4 (zinc finger)"/>
    <property type="match status" value="1"/>
</dbReference>
<proteinExistence type="predicted"/>
<dbReference type="AlphaFoldDB" id="A0A7T8GJY1"/>
<evidence type="ECO:0000259" key="4">
    <source>
        <dbReference type="PROSITE" id="PS50089"/>
    </source>
</evidence>
<dbReference type="Proteomes" id="UP000595437">
    <property type="component" value="Chromosome 21"/>
</dbReference>
<dbReference type="InterPro" id="IPR001841">
    <property type="entry name" value="Znf_RING"/>
</dbReference>
<dbReference type="SUPFAM" id="SSF57850">
    <property type="entry name" value="RING/U-box"/>
    <property type="match status" value="1"/>
</dbReference>
<feature type="non-terminal residue" evidence="5">
    <location>
        <position position="1"/>
    </location>
</feature>
<keyword evidence="2" id="KW-0862">Zinc</keyword>
<evidence type="ECO:0000256" key="1">
    <source>
        <dbReference type="ARBA" id="ARBA00022771"/>
    </source>
</evidence>
<dbReference type="OrthoDB" id="2248014at2759"/>
<gene>
    <name evidence="5" type="ORF">FKW44_025065</name>
</gene>
<evidence type="ECO:0000313" key="6">
    <source>
        <dbReference type="Proteomes" id="UP000595437"/>
    </source>
</evidence>
<reference evidence="6" key="1">
    <citation type="submission" date="2021-01" db="EMBL/GenBank/DDBJ databases">
        <title>Caligus Genome Assembly.</title>
        <authorList>
            <person name="Gallardo-Escarate C."/>
        </authorList>
    </citation>
    <scope>NUCLEOTIDE SEQUENCE [LARGE SCALE GENOMIC DNA]</scope>
</reference>
<evidence type="ECO:0000256" key="2">
    <source>
        <dbReference type="ARBA" id="ARBA00022833"/>
    </source>
</evidence>
<keyword evidence="1 3" id="KW-0479">Metal-binding</keyword>
<dbReference type="EMBL" id="CP045910">
    <property type="protein sequence ID" value="QQP31456.1"/>
    <property type="molecule type" value="Genomic_DNA"/>
</dbReference>